<dbReference type="EMBL" id="CP046509">
    <property type="protein sequence ID" value="QGU87169.1"/>
    <property type="molecule type" value="Genomic_DNA"/>
</dbReference>
<sequence length="98" mass="11542">MKLTDVKRQAIHCLHQGAYDHEVRRNIDVKNLFATGEVDNVWVAELIRKTSGTGYHCSPHHQDPEVDVHICRSWKCGGWWYVKFYFMEPDMIFISVHL</sequence>
<dbReference type="Proteomes" id="UP000480164">
    <property type="component" value="Unassembled WGS sequence"/>
</dbReference>
<keyword evidence="4" id="KW-1185">Reference proteome</keyword>
<evidence type="ECO:0000313" key="2">
    <source>
        <dbReference type="EMBL" id="QGU87169.1"/>
    </source>
</evidence>
<accession>A0A6I6EQ25</accession>
<dbReference type="AlphaFoldDB" id="A0A6I6EQ25"/>
<evidence type="ECO:0000313" key="4">
    <source>
        <dbReference type="Proteomes" id="UP000480164"/>
    </source>
</evidence>
<dbReference type="RefSeq" id="WP_154751563.1">
    <property type="nucleotide sequence ID" value="NZ_CP046509.1"/>
</dbReference>
<gene>
    <name evidence="1" type="ORF">GK011_05015</name>
    <name evidence="2" type="ORF">GN242_08065</name>
</gene>
<evidence type="ECO:0000313" key="3">
    <source>
        <dbReference type="Proteomes" id="UP000424752"/>
    </source>
</evidence>
<accession>A0A6L6GLN2</accession>
<organism evidence="2 3">
    <name type="scientific">Erwinia sorbitola</name>
    <dbReference type="NCBI Taxonomy" id="2681984"/>
    <lineage>
        <taxon>Bacteria</taxon>
        <taxon>Pseudomonadati</taxon>
        <taxon>Pseudomonadota</taxon>
        <taxon>Gammaproteobacteria</taxon>
        <taxon>Enterobacterales</taxon>
        <taxon>Erwiniaceae</taxon>
        <taxon>Erwinia</taxon>
    </lineage>
</organism>
<dbReference type="KEGG" id="erwi:GN242_08065"/>
<dbReference type="EMBL" id="WLZX01000001">
    <property type="protein sequence ID" value="MTD26307.1"/>
    <property type="molecule type" value="Genomic_DNA"/>
</dbReference>
<protein>
    <submittedName>
        <fullName evidence="2">Uncharacterized protein</fullName>
    </submittedName>
</protein>
<dbReference type="Proteomes" id="UP000424752">
    <property type="component" value="Chromosome"/>
</dbReference>
<evidence type="ECO:0000313" key="1">
    <source>
        <dbReference type="EMBL" id="MTD26307.1"/>
    </source>
</evidence>
<reference evidence="1 4" key="1">
    <citation type="submission" date="2019-11" db="EMBL/GenBank/DDBJ databases">
        <title>Erwinia sp. nov., isolated from feces of birds in Tibet plateau of China.</title>
        <authorList>
            <person name="Ge Y."/>
        </authorList>
    </citation>
    <scope>NUCLEOTIDE SEQUENCE [LARGE SCALE GENOMIC DNA]</scope>
    <source>
        <strain evidence="1 4">J316</strain>
    </source>
</reference>
<name>A0A6I6EQ25_9GAMM</name>
<proteinExistence type="predicted"/>
<reference evidence="2 3" key="2">
    <citation type="submission" date="2019-12" db="EMBL/GenBank/DDBJ databases">
        <title>Erwinia sp. nov., isolated from droppings of birds in the Qinghai-Tiebt plateau of China.</title>
        <authorList>
            <person name="Ge Y."/>
        </authorList>
    </citation>
    <scope>NUCLEOTIDE SEQUENCE [LARGE SCALE GENOMIC DNA]</scope>
    <source>
        <strain evidence="2 3">J780</strain>
    </source>
</reference>